<proteinExistence type="predicted"/>
<evidence type="ECO:0000256" key="5">
    <source>
        <dbReference type="ARBA" id="ARBA00029568"/>
    </source>
</evidence>
<feature type="transmembrane region" description="Helical" evidence="7">
    <location>
        <begin position="41"/>
        <end position="62"/>
    </location>
</feature>
<feature type="domain" description="Cytochrome b/b6 N-terminal region profile" evidence="8">
    <location>
        <begin position="1"/>
        <end position="169"/>
    </location>
</feature>
<keyword evidence="10" id="KW-1185">Reference proteome</keyword>
<feature type="transmembrane region" description="Helical" evidence="7">
    <location>
        <begin position="264"/>
        <end position="285"/>
    </location>
</feature>
<feature type="compositionally biased region" description="Basic residues" evidence="6">
    <location>
        <begin position="197"/>
        <end position="207"/>
    </location>
</feature>
<keyword evidence="7" id="KW-0472">Membrane</keyword>
<dbReference type="EC" id="7.1.1.8" evidence="2"/>
<feature type="transmembrane region" description="Helical" evidence="7">
    <location>
        <begin position="337"/>
        <end position="361"/>
    </location>
</feature>
<feature type="compositionally biased region" description="Polar residues" evidence="6">
    <location>
        <begin position="165"/>
        <end position="176"/>
    </location>
</feature>
<reference evidence="10" key="1">
    <citation type="journal article" date="2019" name="Int. J. Syst. Evol. Microbiol.">
        <title>The Global Catalogue of Microorganisms (GCM) 10K type strain sequencing project: providing services to taxonomists for standard genome sequencing and annotation.</title>
        <authorList>
            <consortium name="The Broad Institute Genomics Platform"/>
            <consortium name="The Broad Institute Genome Sequencing Center for Infectious Disease"/>
            <person name="Wu L."/>
            <person name="Ma J."/>
        </authorList>
    </citation>
    <scope>NUCLEOTIDE SEQUENCE [LARGE SCALE GENOMIC DNA]</scope>
    <source>
        <strain evidence="10">JCM 3106</strain>
    </source>
</reference>
<accession>A0ABP6L3H4</accession>
<evidence type="ECO:0000259" key="8">
    <source>
        <dbReference type="PROSITE" id="PS51002"/>
    </source>
</evidence>
<evidence type="ECO:0000256" key="7">
    <source>
        <dbReference type="SAM" id="Phobius"/>
    </source>
</evidence>
<dbReference type="PANTHER" id="PTHR19271:SF16">
    <property type="entry name" value="CYTOCHROME B"/>
    <property type="match status" value="1"/>
</dbReference>
<keyword evidence="7" id="KW-0812">Transmembrane</keyword>
<feature type="compositionally biased region" description="Basic residues" evidence="6">
    <location>
        <begin position="430"/>
        <end position="441"/>
    </location>
</feature>
<evidence type="ECO:0000256" key="4">
    <source>
        <dbReference type="ARBA" id="ARBA00029351"/>
    </source>
</evidence>
<dbReference type="SUPFAM" id="SSF81648">
    <property type="entry name" value="a domain/subunit of cytochrome bc1 complex (Ubiquinol-cytochrome c reductase)"/>
    <property type="match status" value="1"/>
</dbReference>
<dbReference type="Pfam" id="PF13631">
    <property type="entry name" value="Cytochrom_B_N_2"/>
    <property type="match status" value="1"/>
</dbReference>
<evidence type="ECO:0000256" key="2">
    <source>
        <dbReference type="ARBA" id="ARBA00012951"/>
    </source>
</evidence>
<dbReference type="Proteomes" id="UP001499930">
    <property type="component" value="Unassembled WGS sequence"/>
</dbReference>
<name>A0ABP6L3H4_9ACTN</name>
<dbReference type="Gene3D" id="1.20.810.10">
    <property type="entry name" value="Cytochrome Bc1 Complex, Chain C"/>
    <property type="match status" value="2"/>
</dbReference>
<sequence>MLEIPYEGAYAPLRGVTMSEAYASSLEISFNVRGGLLMRQMHHWAALLFIGGMMIHMLRVFFTGAYRKPREINWLIGVALLALSLFEGLTGYSLLDDLLSGAGLRITAGVAQSLPIVGTWLTFFLIGGEYPGDDVIGRFYTIPHPAAARCPAGADHRAHDPGRGCSSTPRCTQGTHQRQRGGAGRSTRPSSQVGRVLHVHLRGHRAAGHPSPRSTRSGCSGPTAPSDIGAGSQPDFYLAFLDGSLRLTPGWEINFLGFTLPMSVILPALAPIGLILAGLALYPFAERWITGDSREHHIAERPRENPHRTAIGMAAITFYGVLWLMASNDVISAYFRLSLNVMIVIGRGLVFVGPALAYYITYRICLGLQRRDAASLGHGVETGVIQRMPTGEYVEVHVPPNEAVEARIRGKEPIPVISPASGVTGETSRRLRRRRPGGGVR</sequence>
<dbReference type="InterPro" id="IPR016174">
    <property type="entry name" value="Di-haem_cyt_TM"/>
</dbReference>
<evidence type="ECO:0000256" key="3">
    <source>
        <dbReference type="ARBA" id="ARBA00016116"/>
    </source>
</evidence>
<feature type="transmembrane region" description="Helical" evidence="7">
    <location>
        <begin position="74"/>
        <end position="95"/>
    </location>
</feature>
<evidence type="ECO:0000256" key="6">
    <source>
        <dbReference type="SAM" id="MobiDB-lite"/>
    </source>
</evidence>
<protein>
    <recommendedName>
        <fullName evidence="3">Cytochrome bc1 complex cytochrome b subunit</fullName>
        <ecNumber evidence="2">7.1.1.8</ecNumber>
    </recommendedName>
    <alternativeName>
        <fullName evidence="5">Cytochrome bc1 reductase complex subunit QcrB</fullName>
    </alternativeName>
</protein>
<dbReference type="SUPFAM" id="SSF81342">
    <property type="entry name" value="Transmembrane di-heme cytochromes"/>
    <property type="match status" value="1"/>
</dbReference>
<comment type="cofactor">
    <cofactor evidence="1">
        <name>heme</name>
        <dbReference type="ChEBI" id="CHEBI:30413"/>
    </cofactor>
</comment>
<organism evidence="9 10">
    <name type="scientific">Streptosporangium longisporum</name>
    <dbReference type="NCBI Taxonomy" id="46187"/>
    <lineage>
        <taxon>Bacteria</taxon>
        <taxon>Bacillati</taxon>
        <taxon>Actinomycetota</taxon>
        <taxon>Actinomycetes</taxon>
        <taxon>Streptosporangiales</taxon>
        <taxon>Streptosporangiaceae</taxon>
        <taxon>Streptosporangium</taxon>
    </lineage>
</organism>
<gene>
    <name evidence="9" type="ORF">GCM10017559_64990</name>
</gene>
<keyword evidence="7" id="KW-1133">Transmembrane helix</keyword>
<evidence type="ECO:0000313" key="10">
    <source>
        <dbReference type="Proteomes" id="UP001499930"/>
    </source>
</evidence>
<dbReference type="PANTHER" id="PTHR19271">
    <property type="entry name" value="CYTOCHROME B"/>
    <property type="match status" value="1"/>
</dbReference>
<dbReference type="InterPro" id="IPR027387">
    <property type="entry name" value="Cytb/b6-like_sf"/>
</dbReference>
<feature type="region of interest" description="Disordered" evidence="6">
    <location>
        <begin position="151"/>
        <end position="226"/>
    </location>
</feature>
<comment type="caution">
    <text evidence="9">The sequence shown here is derived from an EMBL/GenBank/DDBJ whole genome shotgun (WGS) entry which is preliminary data.</text>
</comment>
<dbReference type="PROSITE" id="PS51002">
    <property type="entry name" value="CYTB_NTER"/>
    <property type="match status" value="1"/>
</dbReference>
<dbReference type="EMBL" id="BAAAWD010000019">
    <property type="protein sequence ID" value="GAA3029468.1"/>
    <property type="molecule type" value="Genomic_DNA"/>
</dbReference>
<feature type="transmembrane region" description="Helical" evidence="7">
    <location>
        <begin position="306"/>
        <end position="325"/>
    </location>
</feature>
<dbReference type="InterPro" id="IPR005797">
    <property type="entry name" value="Cyt_b/b6_N"/>
</dbReference>
<dbReference type="InterPro" id="IPR036150">
    <property type="entry name" value="Cyt_b/b6_C_sf"/>
</dbReference>
<evidence type="ECO:0000256" key="1">
    <source>
        <dbReference type="ARBA" id="ARBA00001971"/>
    </source>
</evidence>
<evidence type="ECO:0000313" key="9">
    <source>
        <dbReference type="EMBL" id="GAA3029468.1"/>
    </source>
</evidence>
<feature type="region of interest" description="Disordered" evidence="6">
    <location>
        <begin position="418"/>
        <end position="441"/>
    </location>
</feature>
<comment type="catalytic activity">
    <reaction evidence="4">
        <text>a quinol + 2 Fe(III)-[cytochrome c](out) = a quinone + 2 Fe(II)-[cytochrome c](out) + 2 H(+)(out)</text>
        <dbReference type="Rhea" id="RHEA:11484"/>
        <dbReference type="Rhea" id="RHEA-COMP:10350"/>
        <dbReference type="Rhea" id="RHEA-COMP:14399"/>
        <dbReference type="ChEBI" id="CHEBI:15378"/>
        <dbReference type="ChEBI" id="CHEBI:24646"/>
        <dbReference type="ChEBI" id="CHEBI:29033"/>
        <dbReference type="ChEBI" id="CHEBI:29034"/>
        <dbReference type="ChEBI" id="CHEBI:132124"/>
        <dbReference type="EC" id="7.1.1.8"/>
    </reaction>
</comment>